<evidence type="ECO:0000259" key="2">
    <source>
        <dbReference type="Pfam" id="PF22725"/>
    </source>
</evidence>
<protein>
    <submittedName>
        <fullName evidence="3">Oxidoreductase</fullName>
    </submittedName>
</protein>
<evidence type="ECO:0000313" key="4">
    <source>
        <dbReference type="Proteomes" id="UP000233618"/>
    </source>
</evidence>
<dbReference type="GO" id="GO:0000166">
    <property type="term" value="F:nucleotide binding"/>
    <property type="evidence" value="ECO:0007669"/>
    <property type="project" value="InterPro"/>
</dbReference>
<dbReference type="EMBL" id="MVDE01000011">
    <property type="protein sequence ID" value="PKQ66946.1"/>
    <property type="molecule type" value="Genomic_DNA"/>
</dbReference>
<dbReference type="InterPro" id="IPR055170">
    <property type="entry name" value="GFO_IDH_MocA-like_dom"/>
</dbReference>
<organism evidence="3 4">
    <name type="scientific">Labilibaculum manganireducens</name>
    <dbReference type="NCBI Taxonomy" id="1940525"/>
    <lineage>
        <taxon>Bacteria</taxon>
        <taxon>Pseudomonadati</taxon>
        <taxon>Bacteroidota</taxon>
        <taxon>Bacteroidia</taxon>
        <taxon>Marinilabiliales</taxon>
        <taxon>Marinifilaceae</taxon>
        <taxon>Labilibaculum</taxon>
    </lineage>
</organism>
<dbReference type="InterPro" id="IPR000683">
    <property type="entry name" value="Gfo/Idh/MocA-like_OxRdtase_N"/>
</dbReference>
<dbReference type="SUPFAM" id="SSF51735">
    <property type="entry name" value="NAD(P)-binding Rossmann-fold domains"/>
    <property type="match status" value="1"/>
</dbReference>
<dbReference type="PANTHER" id="PTHR43249:SF1">
    <property type="entry name" value="D-GLUCOSIDE 3-DEHYDROGENASE"/>
    <property type="match status" value="1"/>
</dbReference>
<gene>
    <name evidence="3" type="ORF">BZG01_09090</name>
</gene>
<dbReference type="AlphaFoldDB" id="A0A2N3I9E5"/>
<feature type="domain" description="Gfo/Idh/MocA-like oxidoreductase N-terminal" evidence="1">
    <location>
        <begin position="7"/>
        <end position="111"/>
    </location>
</feature>
<dbReference type="Proteomes" id="UP000233618">
    <property type="component" value="Unassembled WGS sequence"/>
</dbReference>
<proteinExistence type="predicted"/>
<reference evidence="3 4" key="1">
    <citation type="journal article" date="2017" name="Front. Microbiol.">
        <title>Labilibaculum manganireducens gen. nov., sp. nov. and Labilibaculum filiforme sp. nov., Novel Bacteroidetes Isolated from Subsurface Sediments of the Baltic Sea.</title>
        <authorList>
            <person name="Vandieken V."/>
            <person name="Marshall I.P."/>
            <person name="Niemann H."/>
            <person name="Engelen B."/>
            <person name="Cypionka H."/>
        </authorList>
    </citation>
    <scope>NUCLEOTIDE SEQUENCE [LARGE SCALE GENOMIC DNA]</scope>
    <source>
        <strain evidence="3 4">59.10-2M</strain>
    </source>
</reference>
<evidence type="ECO:0000259" key="1">
    <source>
        <dbReference type="Pfam" id="PF01408"/>
    </source>
</evidence>
<dbReference type="Gene3D" id="3.40.50.720">
    <property type="entry name" value="NAD(P)-binding Rossmann-like Domain"/>
    <property type="match status" value="1"/>
</dbReference>
<comment type="caution">
    <text evidence="3">The sequence shown here is derived from an EMBL/GenBank/DDBJ whole genome shotgun (WGS) entry which is preliminary data.</text>
</comment>
<dbReference type="InterPro" id="IPR036291">
    <property type="entry name" value="NAD(P)-bd_dom_sf"/>
</dbReference>
<accession>A0A2N3I9E5</accession>
<dbReference type="RefSeq" id="WP_245870328.1">
    <property type="nucleotide sequence ID" value="NZ_CAXXEE010000003.1"/>
</dbReference>
<dbReference type="Gene3D" id="3.30.360.10">
    <property type="entry name" value="Dihydrodipicolinate Reductase, domain 2"/>
    <property type="match status" value="1"/>
</dbReference>
<dbReference type="InterPro" id="IPR052515">
    <property type="entry name" value="Gfo/Idh/MocA_Oxidoreductase"/>
</dbReference>
<dbReference type="PANTHER" id="PTHR43249">
    <property type="entry name" value="UDP-N-ACETYL-2-AMINO-2-DEOXY-D-GLUCURONATE OXIDASE"/>
    <property type="match status" value="1"/>
</dbReference>
<sequence>MMKRRKIRFGIVGMGHIGKRHLEMIRCNNDAEIVACCDLLPLEELELYIPGIPFYRNYDEMLINHTEMDVVNVCVPNGLHANMSINALNMGYHVVCEKPMALSKSEAERMLYKSLEVSRHIFVVKQNRYSPPAIWLKEIMNQECLGQIYMVQLSCFWNRDEQYYQPNSWRGRQKEDGGTLFTQFSHFIDIVYWLFGDIKNVKGIFKDFKHAKLTDFEDSGVVSFEFVNGGIGCLNYSTAVYKRNLESSIIIIGEKGTIKVAGQYMNEVVYCDIENYVMPELKPSNPPIDYGAYKGSAQNHHYVIANVVDKIQNNGVIATNALEGLKVVDIIERIYQLRDLTEIKQKKEWVRNYKLNGVNQKDI</sequence>
<evidence type="ECO:0000313" key="3">
    <source>
        <dbReference type="EMBL" id="PKQ66946.1"/>
    </source>
</evidence>
<dbReference type="Pfam" id="PF01408">
    <property type="entry name" value="GFO_IDH_MocA"/>
    <property type="match status" value="1"/>
</dbReference>
<feature type="domain" description="GFO/IDH/MocA-like oxidoreductase" evidence="2">
    <location>
        <begin position="136"/>
        <end position="258"/>
    </location>
</feature>
<name>A0A2N3I9E5_9BACT</name>
<dbReference type="SUPFAM" id="SSF55347">
    <property type="entry name" value="Glyceraldehyde-3-phosphate dehydrogenase-like, C-terminal domain"/>
    <property type="match status" value="1"/>
</dbReference>
<dbReference type="Pfam" id="PF22725">
    <property type="entry name" value="GFO_IDH_MocA_C3"/>
    <property type="match status" value="1"/>
</dbReference>
<keyword evidence="4" id="KW-1185">Reference proteome</keyword>